<evidence type="ECO:0000256" key="8">
    <source>
        <dbReference type="ARBA" id="ARBA00023136"/>
    </source>
</evidence>
<dbReference type="GO" id="GO:0033179">
    <property type="term" value="C:proton-transporting V-type ATPase, V0 domain"/>
    <property type="evidence" value="ECO:0007669"/>
    <property type="project" value="InterPro"/>
</dbReference>
<dbReference type="PANTHER" id="PTHR11629:SF63">
    <property type="entry name" value="V-TYPE PROTON ATPASE SUBUNIT A"/>
    <property type="match status" value="1"/>
</dbReference>
<protein>
    <recommendedName>
        <fullName evidence="9">V-type proton ATPase subunit a</fullName>
    </recommendedName>
</protein>
<evidence type="ECO:0000256" key="9">
    <source>
        <dbReference type="RuleBase" id="RU361189"/>
    </source>
</evidence>
<gene>
    <name evidence="11" type="ORF">PSON_ATCC_30995.1.T0370210</name>
</gene>
<dbReference type="InterPro" id="IPR002490">
    <property type="entry name" value="V-ATPase_116kDa_su"/>
</dbReference>
<keyword evidence="5 9" id="KW-0375">Hydrogen ion transport</keyword>
<feature type="compositionally biased region" description="Basic and acidic residues" evidence="10">
    <location>
        <begin position="745"/>
        <end position="757"/>
    </location>
</feature>
<evidence type="ECO:0000256" key="1">
    <source>
        <dbReference type="ARBA" id="ARBA00004141"/>
    </source>
</evidence>
<dbReference type="EMBL" id="CAJJDN010000037">
    <property type="protein sequence ID" value="CAD8078294.1"/>
    <property type="molecule type" value="Genomic_DNA"/>
</dbReference>
<comment type="caution">
    <text evidence="11">The sequence shown here is derived from an EMBL/GenBank/DDBJ whole genome shotgun (WGS) entry which is preliminary data.</text>
</comment>
<keyword evidence="3 9" id="KW-0813">Transport</keyword>
<reference evidence="11" key="1">
    <citation type="submission" date="2021-01" db="EMBL/GenBank/DDBJ databases">
        <authorList>
            <consortium name="Genoscope - CEA"/>
            <person name="William W."/>
        </authorList>
    </citation>
    <scope>NUCLEOTIDE SEQUENCE</scope>
</reference>
<name>A0A8S1MTM2_9CILI</name>
<feature type="transmembrane region" description="Helical" evidence="9">
    <location>
        <begin position="558"/>
        <end position="578"/>
    </location>
</feature>
<evidence type="ECO:0000256" key="3">
    <source>
        <dbReference type="ARBA" id="ARBA00022448"/>
    </source>
</evidence>
<evidence type="ECO:0000256" key="5">
    <source>
        <dbReference type="ARBA" id="ARBA00022781"/>
    </source>
</evidence>
<dbReference type="OrthoDB" id="10264220at2759"/>
<feature type="transmembrane region" description="Helical" evidence="9">
    <location>
        <begin position="476"/>
        <end position="500"/>
    </location>
</feature>
<feature type="transmembrane region" description="Helical" evidence="9">
    <location>
        <begin position="590"/>
        <end position="610"/>
    </location>
</feature>
<proteinExistence type="inferred from homology"/>
<evidence type="ECO:0000313" key="11">
    <source>
        <dbReference type="EMBL" id="CAD8078294.1"/>
    </source>
</evidence>
<accession>A0A8S1MTM2</accession>
<dbReference type="GO" id="GO:0046961">
    <property type="term" value="F:proton-transporting ATPase activity, rotational mechanism"/>
    <property type="evidence" value="ECO:0007669"/>
    <property type="project" value="InterPro"/>
</dbReference>
<dbReference type="GO" id="GO:0007035">
    <property type="term" value="P:vacuolar acidification"/>
    <property type="evidence" value="ECO:0007669"/>
    <property type="project" value="TreeGrafter"/>
</dbReference>
<dbReference type="GO" id="GO:0016471">
    <property type="term" value="C:vacuolar proton-transporting V-type ATPase complex"/>
    <property type="evidence" value="ECO:0007669"/>
    <property type="project" value="TreeGrafter"/>
</dbReference>
<evidence type="ECO:0000256" key="7">
    <source>
        <dbReference type="ARBA" id="ARBA00023065"/>
    </source>
</evidence>
<evidence type="ECO:0000256" key="2">
    <source>
        <dbReference type="ARBA" id="ARBA00009904"/>
    </source>
</evidence>
<sequence length="908" mass="104888">MSFFRSETMAYYQIIVPKESAWEVFNQMGKLSMVQVVDMSPDEPHVNRPFYQYIRRADEVISKLNVLETEMLKYKIKNLKCSDYQQFLERMSLYTKDINQSEDKWFDLIESTLDEKYTQLIEQIQNLEQISVRKNTLFEHKAVLLKSKEVLGPTYFTKGRNVAINPQIGGIPDQQKVVQPLYNLNYLVGVVDRLEANRFKRMVFRASKGNAWIVLSDIEYSRIDASLESGNLDSDKSASKNLEKQRTVFLIVYTGGGQDFLRAKLNKICDSFNCAKFVLPEEPQLLVQKTLELDRSLDECDNLLRLTAGKIKELLLEYAQIQPQLKISLLEMSKLLMVKEKALYTNLNYLYQKERIYIGFFWAPKHFEGELHHMLHQLSVQQSNVSVGQIIELEPPEKVLTPTYFKINEFNYVFQEIVNTYGIPRYKEVNPGMFAVMFFPFMFGIMFGDIAHGGVLFVLSFLLVKNADSLRKLPDFAGLIQVRYLFLLMGLCALYCGLIYNDFMSLTWNLFGSCFENVENSEETVYIKGCTYPIGFDPKWFIASNELNFFNSFKMKFAIIYGVSQMIFGILLKGVNTIYFKDYLSFVCEFLPQMIFMCITFGYMAIMIILKWGQSWEGRTDQAPSIINSMINIPLQGGSTDGKPLFHLETQESLQQSILFWSFLCIPWMLIPKPIIEVIQHYTGKKHENKPSKALEPKDESKEALLPMQQSSKSINQSALAEELRMQLIQKEKEKEIRRKQLEEQRLKEQAGDDVKPQDQPQQLLPKQQEQSGGHGHGHGHEEFDIGELAVHQIIETIEFVLGSISNTASYLRLWALSLAHGQLAKVFFEKCIGAGIIDGNVIILVIGWPIFLHCTIGVLMCMDLMECFLHALRLQWVEFQSKFYKADGIKFMPFSFKEVLTNQPKDQ</sequence>
<dbReference type="PANTHER" id="PTHR11629">
    <property type="entry name" value="VACUOLAR PROTON ATPASES"/>
    <property type="match status" value="1"/>
</dbReference>
<evidence type="ECO:0000313" key="12">
    <source>
        <dbReference type="Proteomes" id="UP000692954"/>
    </source>
</evidence>
<comment type="subcellular location">
    <subcellularLocation>
        <location evidence="1">Membrane</location>
        <topology evidence="1">Multi-pass membrane protein</topology>
    </subcellularLocation>
</comment>
<dbReference type="AlphaFoldDB" id="A0A8S1MTM2"/>
<comment type="function">
    <text evidence="9">Essential component of the vacuolar proton pump (V-ATPase), a multimeric enzyme that catalyzes the translocation of protons across the membranes. Required for assembly and activity of the V-ATPase.</text>
</comment>
<feature type="region of interest" description="Disordered" evidence="10">
    <location>
        <begin position="687"/>
        <end position="712"/>
    </location>
</feature>
<evidence type="ECO:0000256" key="10">
    <source>
        <dbReference type="SAM" id="MobiDB-lite"/>
    </source>
</evidence>
<evidence type="ECO:0000256" key="6">
    <source>
        <dbReference type="ARBA" id="ARBA00022989"/>
    </source>
</evidence>
<keyword evidence="4 9" id="KW-0812">Transmembrane</keyword>
<evidence type="ECO:0000256" key="4">
    <source>
        <dbReference type="ARBA" id="ARBA00022692"/>
    </source>
</evidence>
<feature type="compositionally biased region" description="Basic and acidic residues" evidence="10">
    <location>
        <begin position="687"/>
        <end position="703"/>
    </location>
</feature>
<dbReference type="Proteomes" id="UP000692954">
    <property type="component" value="Unassembled WGS sequence"/>
</dbReference>
<feature type="transmembrane region" description="Helical" evidence="9">
    <location>
        <begin position="433"/>
        <end position="464"/>
    </location>
</feature>
<dbReference type="PIRSF" id="PIRSF001293">
    <property type="entry name" value="ATP6V0A1"/>
    <property type="match status" value="1"/>
</dbReference>
<keyword evidence="12" id="KW-1185">Reference proteome</keyword>
<organism evidence="11 12">
    <name type="scientific">Paramecium sonneborni</name>
    <dbReference type="NCBI Taxonomy" id="65129"/>
    <lineage>
        <taxon>Eukaryota</taxon>
        <taxon>Sar</taxon>
        <taxon>Alveolata</taxon>
        <taxon>Ciliophora</taxon>
        <taxon>Intramacronucleata</taxon>
        <taxon>Oligohymenophorea</taxon>
        <taxon>Peniculida</taxon>
        <taxon>Parameciidae</taxon>
        <taxon>Paramecium</taxon>
    </lineage>
</organism>
<keyword evidence="6 9" id="KW-1133">Transmembrane helix</keyword>
<dbReference type="Pfam" id="PF01496">
    <property type="entry name" value="V_ATPase_I"/>
    <property type="match status" value="1"/>
</dbReference>
<feature type="region of interest" description="Disordered" evidence="10">
    <location>
        <begin position="745"/>
        <end position="782"/>
    </location>
</feature>
<comment type="similarity">
    <text evidence="2 9">Belongs to the V-ATPase 116 kDa subunit family.</text>
</comment>
<dbReference type="GO" id="GO:0051117">
    <property type="term" value="F:ATPase binding"/>
    <property type="evidence" value="ECO:0007669"/>
    <property type="project" value="TreeGrafter"/>
</dbReference>
<feature type="transmembrane region" description="Helical" evidence="9">
    <location>
        <begin position="658"/>
        <end position="676"/>
    </location>
</feature>
<feature type="compositionally biased region" description="Low complexity" evidence="10">
    <location>
        <begin position="758"/>
        <end position="771"/>
    </location>
</feature>
<keyword evidence="8 9" id="KW-0472">Membrane</keyword>
<keyword evidence="7 9" id="KW-0406">Ion transport</keyword>
<dbReference type="InterPro" id="IPR026028">
    <property type="entry name" value="V-type_ATPase_116kDa_su_euka"/>
</dbReference>